<keyword evidence="4 9" id="KW-0862">Zinc</keyword>
<feature type="domain" description="Alcohol dehydrogenase-like N-terminal" evidence="10">
    <location>
        <begin position="25"/>
        <end position="141"/>
    </location>
</feature>
<evidence type="ECO:0000313" key="13">
    <source>
        <dbReference type="Proteomes" id="UP001060771"/>
    </source>
</evidence>
<keyword evidence="3 9" id="KW-0547">Nucleotide-binding</keyword>
<evidence type="ECO:0000256" key="3">
    <source>
        <dbReference type="ARBA" id="ARBA00022741"/>
    </source>
</evidence>
<feature type="binding site" evidence="9">
    <location>
        <position position="307"/>
    </location>
    <ligand>
        <name>substrate</name>
    </ligand>
</feature>
<comment type="catalytic activity">
    <reaction evidence="9">
        <text>D-glucose + NADP(+) = D-glucono-1,5-lactone + NADPH + H(+)</text>
        <dbReference type="Rhea" id="RHEA:14405"/>
        <dbReference type="ChEBI" id="CHEBI:4167"/>
        <dbReference type="ChEBI" id="CHEBI:15378"/>
        <dbReference type="ChEBI" id="CHEBI:16217"/>
        <dbReference type="ChEBI" id="CHEBI:57783"/>
        <dbReference type="ChEBI" id="CHEBI:58349"/>
        <dbReference type="EC" id="1.1.1.47"/>
    </reaction>
</comment>
<evidence type="ECO:0000256" key="4">
    <source>
        <dbReference type="ARBA" id="ARBA00022833"/>
    </source>
</evidence>
<comment type="cofactor">
    <cofactor evidence="1">
        <name>Zn(2+)</name>
        <dbReference type="ChEBI" id="CHEBI:29105"/>
    </cofactor>
</comment>
<feature type="binding site" evidence="9">
    <location>
        <position position="90"/>
    </location>
    <ligand>
        <name>substrate</name>
    </ligand>
</feature>
<keyword evidence="6 9" id="KW-0560">Oxidoreductase</keyword>
<dbReference type="Pfam" id="PF08240">
    <property type="entry name" value="ADH_N"/>
    <property type="match status" value="1"/>
</dbReference>
<feature type="binding site" evidence="9">
    <location>
        <position position="156"/>
    </location>
    <ligand>
        <name>substrate</name>
    </ligand>
</feature>
<evidence type="ECO:0000256" key="9">
    <source>
        <dbReference type="HAMAP-Rule" id="MF_02127"/>
    </source>
</evidence>
<evidence type="ECO:0000256" key="1">
    <source>
        <dbReference type="ARBA" id="ARBA00001947"/>
    </source>
</evidence>
<sequence length="366" mass="40951">MRAVIVHPPKPGVEFSDLKEPIRHGKGSVKVRLLENGICGSDREIVRGRLATSRPPPGKDWLVLGHEAIGIVEESSDPRFKPGELVMPVNRRSYEGHCLNCLVGRPDFCEAEEYVEAGMVGMDGFMVEYYYDDPKYLVKVPSEIKDIAILAQPLSDLEKSIEEILAIQRRFIWTCDDGTYNCRRAIVFGSGATGTLFALLLKTYGFEVYIANRRDPLEGEAKIADEAGLVYYNYTKESLDKLKKLGFDLVIDTTGASASLIRHEIEILKPNGVLGLFGFPSEGEAVIPYDVFQRFIYKANVVVGIINGQKPHFQLALSHLAQWKSVWPGVTKRLITKVISINDEKEVIKALNAKEPGEIKVKIKWD</sequence>
<evidence type="ECO:0000256" key="2">
    <source>
        <dbReference type="ARBA" id="ARBA00022723"/>
    </source>
</evidence>
<keyword evidence="5 9" id="KW-0521">NADP</keyword>
<dbReference type="PANTHER" id="PTHR43401:SF2">
    <property type="entry name" value="L-THREONINE 3-DEHYDROGENASE"/>
    <property type="match status" value="1"/>
</dbReference>
<comment type="caution">
    <text evidence="9">Lacks conserved residue(s) required for the propagation of feature annotation.</text>
</comment>
<dbReference type="InterPro" id="IPR050129">
    <property type="entry name" value="Zn_alcohol_dh"/>
</dbReference>
<keyword evidence="13" id="KW-1185">Reference proteome</keyword>
<evidence type="ECO:0000256" key="5">
    <source>
        <dbReference type="ARBA" id="ARBA00022857"/>
    </source>
</evidence>
<keyword evidence="2 9" id="KW-0479">Metal-binding</keyword>
<dbReference type="Gene3D" id="3.90.180.10">
    <property type="entry name" value="Medium-chain alcohol dehydrogenases, catalytic domain"/>
    <property type="match status" value="1"/>
</dbReference>
<protein>
    <recommendedName>
        <fullName evidence="9">Glucose 1-dehydrogenase</fullName>
        <shortName evidence="9">GDH</shortName>
        <shortName evidence="9">GlcDH</shortName>
        <ecNumber evidence="9">1.1.1.47</ecNumber>
    </recommendedName>
</protein>
<feature type="binding site" evidence="9">
    <location>
        <position position="41"/>
    </location>
    <ligand>
        <name>substrate</name>
    </ligand>
</feature>
<feature type="binding site" evidence="9">
    <location>
        <begin position="277"/>
        <end position="279"/>
    </location>
    <ligand>
        <name>NADP(+)</name>
        <dbReference type="ChEBI" id="CHEBI:58349"/>
    </ligand>
</feature>
<evidence type="ECO:0000259" key="10">
    <source>
        <dbReference type="Pfam" id="PF08240"/>
    </source>
</evidence>
<dbReference type="SUPFAM" id="SSF50129">
    <property type="entry name" value="GroES-like"/>
    <property type="match status" value="1"/>
</dbReference>
<proteinExistence type="inferred from homology"/>
<feature type="binding site" evidence="9">
    <location>
        <begin position="212"/>
        <end position="214"/>
    </location>
    <ligand>
        <name>NADP(+)</name>
        <dbReference type="ChEBI" id="CHEBI:58349"/>
    </ligand>
</feature>
<dbReference type="InterPro" id="IPR011032">
    <property type="entry name" value="GroES-like_sf"/>
</dbReference>
<dbReference type="Pfam" id="PF16912">
    <property type="entry name" value="Glu_dehyd_C"/>
    <property type="match status" value="1"/>
</dbReference>
<gene>
    <name evidence="9" type="primary">gdh</name>
    <name evidence="12" type="ORF">Vsou_17260</name>
</gene>
<comment type="function">
    <text evidence="9">Catalyzes the NAD(P)(+)-dependent oxidation of D-glucose to D-gluconate via gluconolactone. Can utilize both NAD(+) and NADP(+) as electron acceptor. Is involved in the degradation of glucose through a non-phosphorylative variant of the Entner-Doudoroff pathway.</text>
</comment>
<dbReference type="InterPro" id="IPR026583">
    <property type="entry name" value="Glc_1-DH_arc"/>
</dbReference>
<feature type="domain" description="Glucose dehydrogenase C-terminal" evidence="11">
    <location>
        <begin position="146"/>
        <end position="362"/>
    </location>
</feature>
<feature type="binding site" evidence="9">
    <location>
        <position position="116"/>
    </location>
    <ligand>
        <name>substrate</name>
    </ligand>
</feature>
<evidence type="ECO:0000259" key="11">
    <source>
        <dbReference type="Pfam" id="PF16912"/>
    </source>
</evidence>
<feature type="binding site" evidence="9">
    <location>
        <position position="152"/>
    </location>
    <ligand>
        <name>substrate</name>
    </ligand>
</feature>
<dbReference type="EMBL" id="AP026830">
    <property type="protein sequence ID" value="BDR92633.1"/>
    <property type="molecule type" value="Genomic_DNA"/>
</dbReference>
<dbReference type="RefSeq" id="WP_188604267.1">
    <property type="nucleotide sequence ID" value="NZ_AP026830.1"/>
</dbReference>
<keyword evidence="7 9" id="KW-0520">NAD</keyword>
<organism evidence="12 13">
    <name type="scientific">Vulcanisaeta souniana JCM 11219</name>
    <dbReference type="NCBI Taxonomy" id="1293586"/>
    <lineage>
        <taxon>Archaea</taxon>
        <taxon>Thermoproteota</taxon>
        <taxon>Thermoprotei</taxon>
        <taxon>Thermoproteales</taxon>
        <taxon>Thermoproteaceae</taxon>
        <taxon>Vulcanisaeta</taxon>
    </lineage>
</organism>
<dbReference type="HAMAP" id="MF_02127">
    <property type="entry name" value="Glucose_DH"/>
    <property type="match status" value="1"/>
</dbReference>
<name>A0ABM8BNR2_9CREN</name>
<comment type="similarity">
    <text evidence="9">Belongs to the zinc-containing alcohol dehydrogenase family. Glucose 1-dehydrogenase subfamily.</text>
</comment>
<evidence type="ECO:0000256" key="6">
    <source>
        <dbReference type="ARBA" id="ARBA00023002"/>
    </source>
</evidence>
<dbReference type="InterPro" id="IPR031640">
    <property type="entry name" value="Glu_dehyd_C"/>
</dbReference>
<dbReference type="PANTHER" id="PTHR43401">
    <property type="entry name" value="L-THREONINE 3-DEHYDROGENASE"/>
    <property type="match status" value="1"/>
</dbReference>
<comment type="catalytic activity">
    <reaction evidence="9">
        <text>D-glucose + NAD(+) = D-glucono-1,5-lactone + NADH + H(+)</text>
        <dbReference type="Rhea" id="RHEA:14293"/>
        <dbReference type="ChEBI" id="CHEBI:4167"/>
        <dbReference type="ChEBI" id="CHEBI:15378"/>
        <dbReference type="ChEBI" id="CHEBI:16217"/>
        <dbReference type="ChEBI" id="CHEBI:57540"/>
        <dbReference type="ChEBI" id="CHEBI:57945"/>
        <dbReference type="EC" id="1.1.1.47"/>
    </reaction>
</comment>
<reference evidence="13" key="1">
    <citation type="submission" date="2022-09" db="EMBL/GenBank/DDBJ databases">
        <title>Complete genome sequence of Vulcanisaeta souniana.</title>
        <authorList>
            <person name="Kato S."/>
            <person name="Itoh T."/>
            <person name="Ohkuma M."/>
        </authorList>
    </citation>
    <scope>NUCLEOTIDE SEQUENCE [LARGE SCALE GENOMIC DNA]</scope>
    <source>
        <strain evidence="13">JCM 11219</strain>
    </source>
</reference>
<dbReference type="CDD" id="cd08230">
    <property type="entry name" value="glucose_DH"/>
    <property type="match status" value="1"/>
</dbReference>
<dbReference type="InterPro" id="IPR013154">
    <property type="entry name" value="ADH-like_N"/>
</dbReference>
<dbReference type="Proteomes" id="UP001060771">
    <property type="component" value="Chromosome"/>
</dbReference>
<evidence type="ECO:0000313" key="12">
    <source>
        <dbReference type="EMBL" id="BDR92633.1"/>
    </source>
</evidence>
<keyword evidence="8 9" id="KW-0119">Carbohydrate metabolism</keyword>
<dbReference type="EC" id="1.1.1.47" evidence="9"/>
<dbReference type="GeneID" id="76207273"/>
<accession>A0ABM8BNR2</accession>
<dbReference type="InterPro" id="IPR036291">
    <property type="entry name" value="NAD(P)-bd_dom_sf"/>
</dbReference>
<dbReference type="SUPFAM" id="SSF51735">
    <property type="entry name" value="NAD(P)-binding Rossmann-fold domains"/>
    <property type="match status" value="1"/>
</dbReference>
<evidence type="ECO:0000256" key="8">
    <source>
        <dbReference type="ARBA" id="ARBA00023277"/>
    </source>
</evidence>
<evidence type="ECO:0000256" key="7">
    <source>
        <dbReference type="ARBA" id="ARBA00023027"/>
    </source>
</evidence>
<dbReference type="Gene3D" id="3.40.50.720">
    <property type="entry name" value="NAD(P)-binding Rossmann-like Domain"/>
    <property type="match status" value="1"/>
</dbReference>
<feature type="binding site" evidence="9">
    <location>
        <position position="354"/>
    </location>
    <ligand>
        <name>NADP(+)</name>
        <dbReference type="ChEBI" id="CHEBI:58349"/>
    </ligand>
</feature>